<gene>
    <name evidence="2" type="ORF">SAMN04488508_101679</name>
</gene>
<name>A0A1M6B8X9_9FLAO</name>
<dbReference type="Pfam" id="PF14059">
    <property type="entry name" value="DUF4251"/>
    <property type="match status" value="1"/>
</dbReference>
<accession>A0A1M6B8X9</accession>
<evidence type="ECO:0000313" key="2">
    <source>
        <dbReference type="EMBL" id="SHI44923.1"/>
    </source>
</evidence>
<feature type="chain" id="PRO_5012206533" description="DUF4251 domain-containing protein" evidence="1">
    <location>
        <begin position="22"/>
        <end position="188"/>
    </location>
</feature>
<dbReference type="InterPro" id="IPR025347">
    <property type="entry name" value="DUF4251"/>
</dbReference>
<organism evidence="2 3">
    <name type="scientific">Aquimarina spongiae</name>
    <dbReference type="NCBI Taxonomy" id="570521"/>
    <lineage>
        <taxon>Bacteria</taxon>
        <taxon>Pseudomonadati</taxon>
        <taxon>Bacteroidota</taxon>
        <taxon>Flavobacteriia</taxon>
        <taxon>Flavobacteriales</taxon>
        <taxon>Flavobacteriaceae</taxon>
        <taxon>Aquimarina</taxon>
    </lineage>
</organism>
<dbReference type="RefSeq" id="WP_073313878.1">
    <property type="nucleotide sequence ID" value="NZ_FQYP01000001.1"/>
</dbReference>
<dbReference type="PROSITE" id="PS51257">
    <property type="entry name" value="PROKAR_LIPOPROTEIN"/>
    <property type="match status" value="1"/>
</dbReference>
<proteinExistence type="predicted"/>
<dbReference type="Gene3D" id="2.40.128.410">
    <property type="match status" value="1"/>
</dbReference>
<evidence type="ECO:0000313" key="3">
    <source>
        <dbReference type="Proteomes" id="UP000184432"/>
    </source>
</evidence>
<dbReference type="Proteomes" id="UP000184432">
    <property type="component" value="Unassembled WGS sequence"/>
</dbReference>
<dbReference type="AlphaFoldDB" id="A0A1M6B8X9"/>
<reference evidence="3" key="1">
    <citation type="submission" date="2016-11" db="EMBL/GenBank/DDBJ databases">
        <authorList>
            <person name="Varghese N."/>
            <person name="Submissions S."/>
        </authorList>
    </citation>
    <scope>NUCLEOTIDE SEQUENCE [LARGE SCALE GENOMIC DNA]</scope>
    <source>
        <strain evidence="3">DSM 22623</strain>
    </source>
</reference>
<protein>
    <recommendedName>
        <fullName evidence="4">DUF4251 domain-containing protein</fullName>
    </recommendedName>
</protein>
<evidence type="ECO:0008006" key="4">
    <source>
        <dbReference type="Google" id="ProtNLM"/>
    </source>
</evidence>
<dbReference type="EMBL" id="FQYP01000001">
    <property type="protein sequence ID" value="SHI44923.1"/>
    <property type="molecule type" value="Genomic_DNA"/>
</dbReference>
<evidence type="ECO:0000256" key="1">
    <source>
        <dbReference type="SAM" id="SignalP"/>
    </source>
</evidence>
<sequence length="188" mass="20937">MRVIIILVSSILMLSCGSADKVIAPTAESMAVEEWVNQKNFQVDVEWAYPLTTSALNSFANSGFFPPGSSVGSVNLINNPSFVRMKGGEVEMYLPYYGERQLAGEYNANKGGIEFKGVPTRFKIVKNEKKQRHVMTFYIDNNKESNKVVLTFFPNQVVSINVNSSHRTPISYRGTIEALKEDKVTGVD</sequence>
<keyword evidence="3" id="KW-1185">Reference proteome</keyword>
<dbReference type="STRING" id="570521.SAMN04488508_101679"/>
<keyword evidence="1" id="KW-0732">Signal</keyword>
<feature type="signal peptide" evidence="1">
    <location>
        <begin position="1"/>
        <end position="21"/>
    </location>
</feature>